<evidence type="ECO:0000313" key="3">
    <source>
        <dbReference type="Proteomes" id="UP001595805"/>
    </source>
</evidence>
<accession>A0ABV8AUV3</accession>
<dbReference type="InterPro" id="IPR052712">
    <property type="entry name" value="Acid_resist_chaperone_HdeD"/>
</dbReference>
<dbReference type="PANTHER" id="PTHR34989">
    <property type="entry name" value="PROTEIN HDED"/>
    <property type="match status" value="1"/>
</dbReference>
<feature type="transmembrane region" description="Helical" evidence="1">
    <location>
        <begin position="34"/>
        <end position="60"/>
    </location>
</feature>
<keyword evidence="1" id="KW-0472">Membrane</keyword>
<comment type="caution">
    <text evidence="2">The sequence shown here is derived from an EMBL/GenBank/DDBJ whole genome shotgun (WGS) entry which is preliminary data.</text>
</comment>
<feature type="transmembrane region" description="Helical" evidence="1">
    <location>
        <begin position="67"/>
        <end position="86"/>
    </location>
</feature>
<feature type="transmembrane region" description="Helical" evidence="1">
    <location>
        <begin position="9"/>
        <end position="28"/>
    </location>
</feature>
<protein>
    <submittedName>
        <fullName evidence="2">HdeD family acid-resistance protein</fullName>
    </submittedName>
</protein>
<reference evidence="3" key="1">
    <citation type="journal article" date="2019" name="Int. J. Syst. Evol. Microbiol.">
        <title>The Global Catalogue of Microorganisms (GCM) 10K type strain sequencing project: providing services to taxonomists for standard genome sequencing and annotation.</title>
        <authorList>
            <consortium name="The Broad Institute Genomics Platform"/>
            <consortium name="The Broad Institute Genome Sequencing Center for Infectious Disease"/>
            <person name="Wu L."/>
            <person name="Ma J."/>
        </authorList>
    </citation>
    <scope>NUCLEOTIDE SEQUENCE [LARGE SCALE GENOMIC DNA]</scope>
    <source>
        <strain evidence="3">CCUG 60523</strain>
    </source>
</reference>
<feature type="transmembrane region" description="Helical" evidence="1">
    <location>
        <begin position="148"/>
        <end position="173"/>
    </location>
</feature>
<dbReference type="Proteomes" id="UP001595805">
    <property type="component" value="Unassembled WGS sequence"/>
</dbReference>
<keyword evidence="1" id="KW-1133">Transmembrane helix</keyword>
<dbReference type="InterPro" id="IPR005325">
    <property type="entry name" value="DUF308_memb"/>
</dbReference>
<dbReference type="EMBL" id="JBHRZS010000007">
    <property type="protein sequence ID" value="MFC3881728.1"/>
    <property type="molecule type" value="Genomic_DNA"/>
</dbReference>
<keyword evidence="3" id="KW-1185">Reference proteome</keyword>
<proteinExistence type="predicted"/>
<name>A0ABV8AUV3_9BACT</name>
<sequence length="183" mass="20009">MSTMKIQKYWWLAFLRGLILIVLSIYIFQNPVSALLGVAIYISISFLFTGITQIFVSIAVRKEAENWGWGLAGGIVDLLFGFVLLSNPEMSAASLPFAVGFWLIFSGVMTFVSSFQIKKEGSSSWWLEMLGGLLSILIGYLISSNLILGTLAITTWLGAGLMILGISIIALALESRKGIKSVF</sequence>
<gene>
    <name evidence="2" type="ORF">ACFOSV_16150</name>
</gene>
<feature type="transmembrane region" description="Helical" evidence="1">
    <location>
        <begin position="92"/>
        <end position="112"/>
    </location>
</feature>
<dbReference type="Pfam" id="PF03729">
    <property type="entry name" value="DUF308"/>
    <property type="match status" value="1"/>
</dbReference>
<evidence type="ECO:0000256" key="1">
    <source>
        <dbReference type="SAM" id="Phobius"/>
    </source>
</evidence>
<dbReference type="RefSeq" id="WP_377907078.1">
    <property type="nucleotide sequence ID" value="NZ_JBHRZS010000007.1"/>
</dbReference>
<dbReference type="PANTHER" id="PTHR34989:SF1">
    <property type="entry name" value="PROTEIN HDED"/>
    <property type="match status" value="1"/>
</dbReference>
<organism evidence="2 3">
    <name type="scientific">Algoriphagus namhaensis</name>
    <dbReference type="NCBI Taxonomy" id="915353"/>
    <lineage>
        <taxon>Bacteria</taxon>
        <taxon>Pseudomonadati</taxon>
        <taxon>Bacteroidota</taxon>
        <taxon>Cytophagia</taxon>
        <taxon>Cytophagales</taxon>
        <taxon>Cyclobacteriaceae</taxon>
        <taxon>Algoriphagus</taxon>
    </lineage>
</organism>
<feature type="transmembrane region" description="Helical" evidence="1">
    <location>
        <begin position="124"/>
        <end position="142"/>
    </location>
</feature>
<keyword evidence="1" id="KW-0812">Transmembrane</keyword>
<evidence type="ECO:0000313" key="2">
    <source>
        <dbReference type="EMBL" id="MFC3881728.1"/>
    </source>
</evidence>